<organism evidence="1 2">
    <name type="scientific">Petrolisthes manimaculis</name>
    <dbReference type="NCBI Taxonomy" id="1843537"/>
    <lineage>
        <taxon>Eukaryota</taxon>
        <taxon>Metazoa</taxon>
        <taxon>Ecdysozoa</taxon>
        <taxon>Arthropoda</taxon>
        <taxon>Crustacea</taxon>
        <taxon>Multicrustacea</taxon>
        <taxon>Malacostraca</taxon>
        <taxon>Eumalacostraca</taxon>
        <taxon>Eucarida</taxon>
        <taxon>Decapoda</taxon>
        <taxon>Pleocyemata</taxon>
        <taxon>Anomura</taxon>
        <taxon>Galatheoidea</taxon>
        <taxon>Porcellanidae</taxon>
        <taxon>Petrolisthes</taxon>
    </lineage>
</organism>
<dbReference type="EMBL" id="JAWZYT010000419">
    <property type="protein sequence ID" value="KAK4323744.1"/>
    <property type="molecule type" value="Genomic_DNA"/>
</dbReference>
<sequence>MCRVCVAAVASNDGQSGWVEDPQNFVTMAPLNVKLEELAEIHLGEVKSVRLLAEKYVFKLRSLVCSTKRRRHSIILAMRVPTVMEMYNKTTVNQDQCSGGCVVR</sequence>
<gene>
    <name evidence="1" type="ORF">Pmani_005578</name>
</gene>
<keyword evidence="2" id="KW-1185">Reference proteome</keyword>
<proteinExistence type="predicted"/>
<protein>
    <submittedName>
        <fullName evidence="1">Uncharacterized protein</fullName>
    </submittedName>
</protein>
<dbReference type="Proteomes" id="UP001292094">
    <property type="component" value="Unassembled WGS sequence"/>
</dbReference>
<evidence type="ECO:0000313" key="2">
    <source>
        <dbReference type="Proteomes" id="UP001292094"/>
    </source>
</evidence>
<reference evidence="1" key="1">
    <citation type="submission" date="2023-11" db="EMBL/GenBank/DDBJ databases">
        <title>Genome assemblies of two species of porcelain crab, Petrolisthes cinctipes and Petrolisthes manimaculis (Anomura: Porcellanidae).</title>
        <authorList>
            <person name="Angst P."/>
        </authorList>
    </citation>
    <scope>NUCLEOTIDE SEQUENCE</scope>
    <source>
        <strain evidence="1">PB745_02</strain>
        <tissue evidence="1">Gill</tissue>
    </source>
</reference>
<comment type="caution">
    <text evidence="1">The sequence shown here is derived from an EMBL/GenBank/DDBJ whole genome shotgun (WGS) entry which is preliminary data.</text>
</comment>
<name>A0AAE1QBZ1_9EUCA</name>
<evidence type="ECO:0000313" key="1">
    <source>
        <dbReference type="EMBL" id="KAK4323744.1"/>
    </source>
</evidence>
<dbReference type="AlphaFoldDB" id="A0AAE1QBZ1"/>
<accession>A0AAE1QBZ1</accession>